<name>A0A1G9YA87_9HYPH</name>
<dbReference type="AlphaFoldDB" id="A0A1G9YA87"/>
<dbReference type="InterPro" id="IPR006175">
    <property type="entry name" value="YjgF/YER057c/UK114"/>
</dbReference>
<dbReference type="PANTHER" id="PTHR11803">
    <property type="entry name" value="2-IMINOBUTANOATE/2-IMINOPROPANOATE DEAMINASE RIDA"/>
    <property type="match status" value="1"/>
</dbReference>
<dbReference type="FunFam" id="3.30.1330.40:FF:000001">
    <property type="entry name" value="L-PSP family endoribonuclease"/>
    <property type="match status" value="1"/>
</dbReference>
<dbReference type="STRING" id="582672.SAMN05216360_105214"/>
<dbReference type="InterPro" id="IPR006056">
    <property type="entry name" value="RidA"/>
</dbReference>
<reference evidence="3" key="1">
    <citation type="submission" date="2016-10" db="EMBL/GenBank/DDBJ databases">
        <authorList>
            <person name="Varghese N."/>
            <person name="Submissions S."/>
        </authorList>
    </citation>
    <scope>NUCLEOTIDE SEQUENCE [LARGE SCALE GENOMIC DNA]</scope>
    <source>
        <strain evidence="3">BL47</strain>
    </source>
</reference>
<evidence type="ECO:0000313" key="2">
    <source>
        <dbReference type="EMBL" id="SDN05431.1"/>
    </source>
</evidence>
<dbReference type="NCBIfam" id="TIGR00004">
    <property type="entry name" value="Rid family detoxifying hydrolase"/>
    <property type="match status" value="1"/>
</dbReference>
<dbReference type="PANTHER" id="PTHR11803:SF39">
    <property type="entry name" value="2-IMINOBUTANOATE_2-IMINOPROPANOATE DEAMINASE"/>
    <property type="match status" value="1"/>
</dbReference>
<dbReference type="CDD" id="cd00448">
    <property type="entry name" value="YjgF_YER057c_UK114_family"/>
    <property type="match status" value="1"/>
</dbReference>
<dbReference type="SUPFAM" id="SSF55298">
    <property type="entry name" value="YjgF-like"/>
    <property type="match status" value="1"/>
</dbReference>
<organism evidence="2 3">
    <name type="scientific">Methylobacterium phyllostachyos</name>
    <dbReference type="NCBI Taxonomy" id="582672"/>
    <lineage>
        <taxon>Bacteria</taxon>
        <taxon>Pseudomonadati</taxon>
        <taxon>Pseudomonadota</taxon>
        <taxon>Alphaproteobacteria</taxon>
        <taxon>Hyphomicrobiales</taxon>
        <taxon>Methylobacteriaceae</taxon>
        <taxon>Methylobacterium</taxon>
    </lineage>
</organism>
<dbReference type="RefSeq" id="WP_091715452.1">
    <property type="nucleotide sequence ID" value="NZ_FNHS01000005.1"/>
</dbReference>
<dbReference type="Pfam" id="PF01042">
    <property type="entry name" value="Ribonuc_L-PSP"/>
    <property type="match status" value="1"/>
</dbReference>
<keyword evidence="3" id="KW-1185">Reference proteome</keyword>
<dbReference type="OrthoDB" id="9808943at2"/>
<dbReference type="GO" id="GO:0005829">
    <property type="term" value="C:cytosol"/>
    <property type="evidence" value="ECO:0007669"/>
    <property type="project" value="TreeGrafter"/>
</dbReference>
<evidence type="ECO:0000313" key="3">
    <source>
        <dbReference type="Proteomes" id="UP000198704"/>
    </source>
</evidence>
<evidence type="ECO:0000256" key="1">
    <source>
        <dbReference type="ARBA" id="ARBA00010552"/>
    </source>
</evidence>
<gene>
    <name evidence="2" type="ORF">SAMN05216360_105214</name>
</gene>
<dbReference type="EMBL" id="FNHS01000005">
    <property type="protein sequence ID" value="SDN05431.1"/>
    <property type="molecule type" value="Genomic_DNA"/>
</dbReference>
<proteinExistence type="inferred from homology"/>
<dbReference type="GO" id="GO:0019239">
    <property type="term" value="F:deaminase activity"/>
    <property type="evidence" value="ECO:0007669"/>
    <property type="project" value="TreeGrafter"/>
</dbReference>
<dbReference type="Gene3D" id="3.30.1330.40">
    <property type="entry name" value="RutC-like"/>
    <property type="match status" value="1"/>
</dbReference>
<sequence length="128" mass="13594">MSRIPVIAPNATAVGPYSPGIRTGDTVYLSGQTPLDPATGRLVEGGIDTQAHQCLRNLGAILKSAGLDFDDVVKCNVFLTEMNDFAVMNRVYAGYFSEPYPARTTIGVAALPLGARIEIEMVAAVPRP</sequence>
<dbReference type="InterPro" id="IPR035959">
    <property type="entry name" value="RutC-like_sf"/>
</dbReference>
<protein>
    <submittedName>
        <fullName evidence="2">2-iminobutanoate/2-iminopropanoate deaminase</fullName>
    </submittedName>
</protein>
<dbReference type="Proteomes" id="UP000198704">
    <property type="component" value="Unassembled WGS sequence"/>
</dbReference>
<accession>A0A1G9YA87</accession>
<comment type="similarity">
    <text evidence="1">Belongs to the RutC family.</text>
</comment>